<dbReference type="PANTHER" id="PTHR11941">
    <property type="entry name" value="ENOYL-COA HYDRATASE-RELATED"/>
    <property type="match status" value="1"/>
</dbReference>
<dbReference type="GO" id="GO:0006635">
    <property type="term" value="P:fatty acid beta-oxidation"/>
    <property type="evidence" value="ECO:0007669"/>
    <property type="project" value="TreeGrafter"/>
</dbReference>
<protein>
    <submittedName>
        <fullName evidence="1">Enoyl-CoA hydratase</fullName>
    </submittedName>
</protein>
<dbReference type="CDD" id="cd06558">
    <property type="entry name" value="crotonase-like"/>
    <property type="match status" value="1"/>
</dbReference>
<dbReference type="RefSeq" id="WP_225905666.1">
    <property type="nucleotide sequence ID" value="NZ_AP024597.1"/>
</dbReference>
<dbReference type="InterPro" id="IPR029045">
    <property type="entry name" value="ClpP/crotonase-like_dom_sf"/>
</dbReference>
<dbReference type="InterPro" id="IPR001753">
    <property type="entry name" value="Enoyl-CoA_hydra/iso"/>
</dbReference>
<accession>A0A8D5U8M6</accession>
<organism evidence="1 2">
    <name type="scientific">Stygiolobus caldivivus</name>
    <dbReference type="NCBI Taxonomy" id="2824673"/>
    <lineage>
        <taxon>Archaea</taxon>
        <taxon>Thermoproteota</taxon>
        <taxon>Thermoprotei</taxon>
        <taxon>Sulfolobales</taxon>
        <taxon>Sulfolobaceae</taxon>
        <taxon>Stygiolobus</taxon>
    </lineage>
</organism>
<dbReference type="Proteomes" id="UP000825123">
    <property type="component" value="Chromosome"/>
</dbReference>
<dbReference type="Pfam" id="PF00378">
    <property type="entry name" value="ECH_1"/>
    <property type="match status" value="1"/>
</dbReference>
<dbReference type="EMBL" id="AP024597">
    <property type="protein sequence ID" value="BCU70928.1"/>
    <property type="molecule type" value="Genomic_DNA"/>
</dbReference>
<dbReference type="AlphaFoldDB" id="A0A8D5U8M6"/>
<name>A0A8D5U8M6_9CREN</name>
<dbReference type="SUPFAM" id="SSF52096">
    <property type="entry name" value="ClpP/crotonase"/>
    <property type="match status" value="1"/>
</dbReference>
<evidence type="ECO:0000313" key="2">
    <source>
        <dbReference type="Proteomes" id="UP000825123"/>
    </source>
</evidence>
<evidence type="ECO:0000313" key="1">
    <source>
        <dbReference type="EMBL" id="BCU70928.1"/>
    </source>
</evidence>
<dbReference type="KEGG" id="csty:KN1_22250"/>
<reference evidence="1 2" key="1">
    <citation type="submission" date="2021-04" db="EMBL/GenBank/DDBJ databases">
        <title>Complete genome sequence of Stygiolobus sp. KN-1.</title>
        <authorList>
            <person name="Nakamura K."/>
            <person name="Sakai H."/>
            <person name="Kurosawa N."/>
        </authorList>
    </citation>
    <scope>NUCLEOTIDE SEQUENCE [LARGE SCALE GENOMIC DNA]</scope>
    <source>
        <strain evidence="1 2">KN-1</strain>
    </source>
</reference>
<dbReference type="PANTHER" id="PTHR11941:SF54">
    <property type="entry name" value="ENOYL-COA HYDRATASE, MITOCHONDRIAL"/>
    <property type="match status" value="1"/>
</dbReference>
<proteinExistence type="predicted"/>
<keyword evidence="2" id="KW-1185">Reference proteome</keyword>
<gene>
    <name evidence="1" type="ORF">KN1_22250</name>
</gene>
<dbReference type="GeneID" id="66163956"/>
<dbReference type="GO" id="GO:0003824">
    <property type="term" value="F:catalytic activity"/>
    <property type="evidence" value="ECO:0007669"/>
    <property type="project" value="UniProtKB-ARBA"/>
</dbReference>
<sequence>MKYQVKDGVAWVILDRVERLNAFDEKSWEELGEKMRRANGDNNVKVVVLTGEGRAFSAGDDIYAMLELNSVEDAKRFFNTLFSAVESMMELEKPLICAVNGLAYGGGCEILLFCDIVIANKDSKFSIPEAKLGLIPPMAISVGHRLWGRAVTRLAITSDEITAEEAKQIGIVDYIVDDVVRKAEETSKKIIASVDLDSIRAIKRWSKADKEKVRRAIMELALLSLTSSAKRRMNDFKESHDKSKERKLK</sequence>
<dbReference type="Gene3D" id="3.90.226.10">
    <property type="entry name" value="2-enoyl-CoA Hydratase, Chain A, domain 1"/>
    <property type="match status" value="1"/>
</dbReference>